<reference evidence="1" key="2">
    <citation type="journal article" date="2015" name="Fish Shellfish Immunol.">
        <title>Early steps in the European eel (Anguilla anguilla)-Vibrio vulnificus interaction in the gills: Role of the RtxA13 toxin.</title>
        <authorList>
            <person name="Callol A."/>
            <person name="Pajuelo D."/>
            <person name="Ebbesson L."/>
            <person name="Teles M."/>
            <person name="MacKenzie S."/>
            <person name="Amaro C."/>
        </authorList>
    </citation>
    <scope>NUCLEOTIDE SEQUENCE</scope>
</reference>
<name>A0A0E9VV96_ANGAN</name>
<reference evidence="1" key="1">
    <citation type="submission" date="2014-11" db="EMBL/GenBank/DDBJ databases">
        <authorList>
            <person name="Amaro Gonzalez C."/>
        </authorList>
    </citation>
    <scope>NUCLEOTIDE SEQUENCE</scope>
</reference>
<protein>
    <submittedName>
        <fullName evidence="1">Uncharacterized protein</fullName>
    </submittedName>
</protein>
<accession>A0A0E9VV96</accession>
<proteinExistence type="predicted"/>
<organism evidence="1">
    <name type="scientific">Anguilla anguilla</name>
    <name type="common">European freshwater eel</name>
    <name type="synonym">Muraena anguilla</name>
    <dbReference type="NCBI Taxonomy" id="7936"/>
    <lineage>
        <taxon>Eukaryota</taxon>
        <taxon>Metazoa</taxon>
        <taxon>Chordata</taxon>
        <taxon>Craniata</taxon>
        <taxon>Vertebrata</taxon>
        <taxon>Euteleostomi</taxon>
        <taxon>Actinopterygii</taxon>
        <taxon>Neopterygii</taxon>
        <taxon>Teleostei</taxon>
        <taxon>Anguilliformes</taxon>
        <taxon>Anguillidae</taxon>
        <taxon>Anguilla</taxon>
    </lineage>
</organism>
<sequence length="55" mass="6060">MSPLFTISARIALGAMVSIRSMTGRLVLISLSLKLLMKVSFFPCFKVAFTQPIII</sequence>
<dbReference type="AlphaFoldDB" id="A0A0E9VV96"/>
<evidence type="ECO:0000313" key="1">
    <source>
        <dbReference type="EMBL" id="JAH82001.1"/>
    </source>
</evidence>
<dbReference type="EMBL" id="GBXM01026576">
    <property type="protein sequence ID" value="JAH82001.1"/>
    <property type="molecule type" value="Transcribed_RNA"/>
</dbReference>